<proteinExistence type="predicted"/>
<protein>
    <submittedName>
        <fullName evidence="1">Unannotated protein</fullName>
    </submittedName>
</protein>
<evidence type="ECO:0000313" key="1">
    <source>
        <dbReference type="EMBL" id="CAB4575260.1"/>
    </source>
</evidence>
<organism evidence="1">
    <name type="scientific">freshwater metagenome</name>
    <dbReference type="NCBI Taxonomy" id="449393"/>
    <lineage>
        <taxon>unclassified sequences</taxon>
        <taxon>metagenomes</taxon>
        <taxon>ecological metagenomes</taxon>
    </lineage>
</organism>
<accession>A0A6J6EFA5</accession>
<sequence>MRGIHDLGTSGDSCDRHAAADSLGAGDEVGLNPEVFARKICAGAGHATLHLIGDIHNAIRPTPIDEGVEVALGGNNEPTLTLNRLDKEAGDLASTDSLFQVGNGALSGLRTRETIVKRRRVWRVVHRTREWAKACSVGVHVVVHGRCEVGPAVIAVVQDRDLGATGVFARNLHGVLDGFSSGVDQNRFLGERSRSVLGQQLAHSDVGLIARHGEECVSDLRYLLGHSLDDGLVRVTDSHDANATSEIDELVAIDIHHKGVVGVVNIDGEGGRDASRYCCNAPGVEFLGCGAWNFSDNSP</sequence>
<reference evidence="1" key="1">
    <citation type="submission" date="2020-05" db="EMBL/GenBank/DDBJ databases">
        <authorList>
            <person name="Chiriac C."/>
            <person name="Salcher M."/>
            <person name="Ghai R."/>
            <person name="Kavagutti S V."/>
        </authorList>
    </citation>
    <scope>NUCLEOTIDE SEQUENCE</scope>
</reference>
<gene>
    <name evidence="1" type="ORF">UFOPK1684_01003</name>
</gene>
<dbReference type="EMBL" id="CAEZTM010000046">
    <property type="protein sequence ID" value="CAB4575260.1"/>
    <property type="molecule type" value="Genomic_DNA"/>
</dbReference>
<dbReference type="AlphaFoldDB" id="A0A6J6EFA5"/>
<name>A0A6J6EFA5_9ZZZZ</name>